<organism evidence="2 3">
    <name type="scientific">Novosphingobium aquae</name>
    <dbReference type="NCBI Taxonomy" id="3133435"/>
    <lineage>
        <taxon>Bacteria</taxon>
        <taxon>Pseudomonadati</taxon>
        <taxon>Pseudomonadota</taxon>
        <taxon>Alphaproteobacteria</taxon>
        <taxon>Sphingomonadales</taxon>
        <taxon>Sphingomonadaceae</taxon>
        <taxon>Novosphingobium</taxon>
    </lineage>
</organism>
<evidence type="ECO:0000256" key="1">
    <source>
        <dbReference type="SAM" id="Phobius"/>
    </source>
</evidence>
<gene>
    <name evidence="2" type="ORF">WG900_07175</name>
</gene>
<keyword evidence="3" id="KW-1185">Reference proteome</keyword>
<keyword evidence="1" id="KW-1133">Transmembrane helix</keyword>
<evidence type="ECO:0000313" key="3">
    <source>
        <dbReference type="Proteomes" id="UP001379235"/>
    </source>
</evidence>
<name>A0ABU8S749_9SPHN</name>
<dbReference type="Proteomes" id="UP001379235">
    <property type="component" value="Unassembled WGS sequence"/>
</dbReference>
<reference evidence="2 3" key="1">
    <citation type="submission" date="2024-03" db="EMBL/GenBank/DDBJ databases">
        <authorList>
            <person name="Jo J.-H."/>
        </authorList>
    </citation>
    <scope>NUCLEOTIDE SEQUENCE [LARGE SCALE GENOMIC DNA]</scope>
    <source>
        <strain evidence="2 3">AS3R-12</strain>
    </source>
</reference>
<protein>
    <submittedName>
        <fullName evidence="2">Uncharacterized protein</fullName>
    </submittedName>
</protein>
<evidence type="ECO:0000313" key="2">
    <source>
        <dbReference type="EMBL" id="MEJ6009697.1"/>
    </source>
</evidence>
<keyword evidence="1" id="KW-0812">Transmembrane</keyword>
<sequence length="91" mass="9939">MALRARFLLVDLFFCLSRFVHARAYVGKFAGGLRPSALLRIRLRRLWPLIDLGTFAGALALLALAASCAVELWITVPLNGSVNAGAVDNLW</sequence>
<comment type="caution">
    <text evidence="2">The sequence shown here is derived from an EMBL/GenBank/DDBJ whole genome shotgun (WGS) entry which is preliminary data.</text>
</comment>
<keyword evidence="1" id="KW-0472">Membrane</keyword>
<dbReference type="EMBL" id="JBBHJY010000002">
    <property type="protein sequence ID" value="MEJ6009697.1"/>
    <property type="molecule type" value="Genomic_DNA"/>
</dbReference>
<dbReference type="RefSeq" id="WP_339965903.1">
    <property type="nucleotide sequence ID" value="NZ_JBBHJY010000002.1"/>
</dbReference>
<feature type="transmembrane region" description="Helical" evidence="1">
    <location>
        <begin position="46"/>
        <end position="74"/>
    </location>
</feature>
<proteinExistence type="predicted"/>
<accession>A0ABU8S749</accession>